<dbReference type="Pfam" id="PF00989">
    <property type="entry name" value="PAS"/>
    <property type="match status" value="1"/>
</dbReference>
<dbReference type="InterPro" id="IPR050736">
    <property type="entry name" value="Sensor_HK_Regulatory"/>
</dbReference>
<accession>A0A8U0IN74</accession>
<dbReference type="InterPro" id="IPR005467">
    <property type="entry name" value="His_kinase_dom"/>
</dbReference>
<dbReference type="PROSITE" id="PS50113">
    <property type="entry name" value="PAC"/>
    <property type="match status" value="2"/>
</dbReference>
<dbReference type="Proteomes" id="UP000830434">
    <property type="component" value="Chromosome"/>
</dbReference>
<reference evidence="10" key="1">
    <citation type="submission" date="2022-04" db="EMBL/GenBank/DDBJ databases">
        <title>Diverse halophilic archaea isolated from saline environments.</title>
        <authorList>
            <person name="Cui H.-L."/>
        </authorList>
    </citation>
    <scope>NUCLEOTIDE SEQUENCE</scope>
    <source>
        <strain evidence="10">XZYJT40</strain>
    </source>
</reference>
<dbReference type="PROSITE" id="PS50109">
    <property type="entry name" value="HIS_KIN"/>
    <property type="match status" value="1"/>
</dbReference>
<dbReference type="SUPFAM" id="SSF55874">
    <property type="entry name" value="ATPase domain of HSP90 chaperone/DNA topoisomerase II/histidine kinase"/>
    <property type="match status" value="1"/>
</dbReference>
<dbReference type="EMBL" id="CP096658">
    <property type="protein sequence ID" value="UPW01624.1"/>
    <property type="molecule type" value="Genomic_DNA"/>
</dbReference>
<dbReference type="InterPro" id="IPR001610">
    <property type="entry name" value="PAC"/>
</dbReference>
<feature type="domain" description="PAC" evidence="9">
    <location>
        <begin position="95"/>
        <end position="145"/>
    </location>
</feature>
<dbReference type="SMART" id="SM00387">
    <property type="entry name" value="HATPase_c"/>
    <property type="match status" value="1"/>
</dbReference>
<comment type="catalytic activity">
    <reaction evidence="1">
        <text>ATP + protein L-histidine = ADP + protein N-phospho-L-histidine.</text>
        <dbReference type="EC" id="2.7.13.3"/>
    </reaction>
</comment>
<dbReference type="RefSeq" id="WP_248656022.1">
    <property type="nucleotide sequence ID" value="NZ_CP096658.1"/>
</dbReference>
<sequence length="514" mass="56631">MGESTDTLPGGPAGSGEQWKAFAALAEASADGIVMLDAASEIQYANPAVERILGYDPEDLVGASKMNIIPDRLRDDHREAFQRYLDTGEKHIDWTYVELPGLHREGHEVPLGISFNEFTHDGDRFFVGMLRDISERKRVERELEKNRQQLRMLVRMLPVGIIVADAHGSLVEANQTARRTWGGFADADSVAEYEQYAGWWADTGNPVEPEEWPLARALRGEEVTAPDLIEIEGFDGERRTVLFHAMPIRDDDGAIQRAVVTMVDVSEREARKRRLRRQNERLDRFASMLAHELRNPLEIAMIYLDLLDSEDTATVEQVGEALDRIDEIIDVLLILARGLDEVGDRETVDLAAAVEDAWADVESDDAEFEVASTRTLSVNPMHLRQLLQNLFRNAVEHSDGSVAVRVGALADGFYVEDTGPGIPEDEREDVVEPGYTTHDGGTGLGLTFVAELANVYGWGFAITDGEAGGARFEFTGVETPPDDADDGTTGDGTDDGTLDDDVDAETSDDGTDGR</sequence>
<keyword evidence="3" id="KW-0808">Transferase</keyword>
<dbReference type="InterPro" id="IPR000014">
    <property type="entry name" value="PAS"/>
</dbReference>
<protein>
    <recommendedName>
        <fullName evidence="2">histidine kinase</fullName>
        <ecNumber evidence="2">2.7.13.3</ecNumber>
    </recommendedName>
</protein>
<keyword evidence="5" id="KW-0902">Two-component regulatory system</keyword>
<gene>
    <name evidence="10" type="ORF">M0R88_05855</name>
</gene>
<evidence type="ECO:0000256" key="5">
    <source>
        <dbReference type="ARBA" id="ARBA00023012"/>
    </source>
</evidence>
<dbReference type="PANTHER" id="PTHR43711:SF1">
    <property type="entry name" value="HISTIDINE KINASE 1"/>
    <property type="match status" value="1"/>
</dbReference>
<name>A0A8U0IN74_9EURY</name>
<dbReference type="PROSITE" id="PS50112">
    <property type="entry name" value="PAS"/>
    <property type="match status" value="1"/>
</dbReference>
<dbReference type="InterPro" id="IPR036097">
    <property type="entry name" value="HisK_dim/P_sf"/>
</dbReference>
<dbReference type="InterPro" id="IPR003661">
    <property type="entry name" value="HisK_dim/P_dom"/>
</dbReference>
<proteinExistence type="predicted"/>
<dbReference type="InterPro" id="IPR036890">
    <property type="entry name" value="HATPase_C_sf"/>
</dbReference>
<dbReference type="KEGG" id="haxz:M0R88_05855"/>
<evidence type="ECO:0000256" key="2">
    <source>
        <dbReference type="ARBA" id="ARBA00012438"/>
    </source>
</evidence>
<keyword evidence="11" id="KW-1185">Reference proteome</keyword>
<feature type="domain" description="PAC" evidence="9">
    <location>
        <begin position="224"/>
        <end position="277"/>
    </location>
</feature>
<feature type="domain" description="PAS" evidence="8">
    <location>
        <begin position="18"/>
        <end position="88"/>
    </location>
</feature>
<dbReference type="GO" id="GO:0006355">
    <property type="term" value="P:regulation of DNA-templated transcription"/>
    <property type="evidence" value="ECO:0007669"/>
    <property type="project" value="InterPro"/>
</dbReference>
<organism evidence="10 11">
    <name type="scientific">Halorussus gelatinilyticus</name>
    <dbReference type="NCBI Taxonomy" id="2937524"/>
    <lineage>
        <taxon>Archaea</taxon>
        <taxon>Methanobacteriati</taxon>
        <taxon>Methanobacteriota</taxon>
        <taxon>Stenosarchaea group</taxon>
        <taxon>Halobacteria</taxon>
        <taxon>Halobacteriales</taxon>
        <taxon>Haladaptataceae</taxon>
        <taxon>Halorussus</taxon>
    </lineage>
</organism>
<dbReference type="InterPro" id="IPR035965">
    <property type="entry name" value="PAS-like_dom_sf"/>
</dbReference>
<dbReference type="SUPFAM" id="SSF55785">
    <property type="entry name" value="PYP-like sensor domain (PAS domain)"/>
    <property type="match status" value="2"/>
</dbReference>
<dbReference type="InterPro" id="IPR013767">
    <property type="entry name" value="PAS_fold"/>
</dbReference>
<dbReference type="SMART" id="SM00086">
    <property type="entry name" value="PAC"/>
    <property type="match status" value="2"/>
</dbReference>
<dbReference type="InterPro" id="IPR000700">
    <property type="entry name" value="PAS-assoc_C"/>
</dbReference>
<dbReference type="CDD" id="cd00130">
    <property type="entry name" value="PAS"/>
    <property type="match status" value="1"/>
</dbReference>
<dbReference type="GeneID" id="72189360"/>
<dbReference type="SMART" id="SM00388">
    <property type="entry name" value="HisKA"/>
    <property type="match status" value="1"/>
</dbReference>
<dbReference type="SUPFAM" id="SSF47384">
    <property type="entry name" value="Homodimeric domain of signal transducing histidine kinase"/>
    <property type="match status" value="1"/>
</dbReference>
<dbReference type="AlphaFoldDB" id="A0A8U0IN74"/>
<dbReference type="InterPro" id="IPR013656">
    <property type="entry name" value="PAS_4"/>
</dbReference>
<evidence type="ECO:0000259" key="7">
    <source>
        <dbReference type="PROSITE" id="PS50109"/>
    </source>
</evidence>
<dbReference type="Pfam" id="PF02518">
    <property type="entry name" value="HATPase_c"/>
    <property type="match status" value="1"/>
</dbReference>
<evidence type="ECO:0000256" key="6">
    <source>
        <dbReference type="SAM" id="MobiDB-lite"/>
    </source>
</evidence>
<keyword evidence="4" id="KW-0418">Kinase</keyword>
<evidence type="ECO:0000259" key="9">
    <source>
        <dbReference type="PROSITE" id="PS50113"/>
    </source>
</evidence>
<feature type="region of interest" description="Disordered" evidence="6">
    <location>
        <begin position="472"/>
        <end position="514"/>
    </location>
</feature>
<feature type="compositionally biased region" description="Acidic residues" evidence="6">
    <location>
        <begin position="480"/>
        <end position="514"/>
    </location>
</feature>
<dbReference type="PANTHER" id="PTHR43711">
    <property type="entry name" value="TWO-COMPONENT HISTIDINE KINASE"/>
    <property type="match status" value="1"/>
</dbReference>
<dbReference type="EC" id="2.7.13.3" evidence="2"/>
<dbReference type="Pfam" id="PF00512">
    <property type="entry name" value="HisKA"/>
    <property type="match status" value="1"/>
</dbReference>
<dbReference type="Gene3D" id="3.30.565.10">
    <property type="entry name" value="Histidine kinase-like ATPase, C-terminal domain"/>
    <property type="match status" value="1"/>
</dbReference>
<evidence type="ECO:0000313" key="11">
    <source>
        <dbReference type="Proteomes" id="UP000830434"/>
    </source>
</evidence>
<dbReference type="InterPro" id="IPR003594">
    <property type="entry name" value="HATPase_dom"/>
</dbReference>
<feature type="domain" description="Histidine kinase" evidence="7">
    <location>
        <begin position="288"/>
        <end position="475"/>
    </location>
</feature>
<dbReference type="Gene3D" id="3.30.450.20">
    <property type="entry name" value="PAS domain"/>
    <property type="match status" value="2"/>
</dbReference>
<evidence type="ECO:0000256" key="1">
    <source>
        <dbReference type="ARBA" id="ARBA00000085"/>
    </source>
</evidence>
<evidence type="ECO:0000313" key="10">
    <source>
        <dbReference type="EMBL" id="UPW01624.1"/>
    </source>
</evidence>
<dbReference type="NCBIfam" id="TIGR00229">
    <property type="entry name" value="sensory_box"/>
    <property type="match status" value="1"/>
</dbReference>
<evidence type="ECO:0000259" key="8">
    <source>
        <dbReference type="PROSITE" id="PS50112"/>
    </source>
</evidence>
<dbReference type="Pfam" id="PF08448">
    <property type="entry name" value="PAS_4"/>
    <property type="match status" value="1"/>
</dbReference>
<dbReference type="GO" id="GO:0000155">
    <property type="term" value="F:phosphorelay sensor kinase activity"/>
    <property type="evidence" value="ECO:0007669"/>
    <property type="project" value="InterPro"/>
</dbReference>
<dbReference type="SMART" id="SM00091">
    <property type="entry name" value="PAS"/>
    <property type="match status" value="2"/>
</dbReference>
<evidence type="ECO:0000256" key="3">
    <source>
        <dbReference type="ARBA" id="ARBA00022679"/>
    </source>
</evidence>
<dbReference type="Gene3D" id="1.10.287.130">
    <property type="match status" value="1"/>
</dbReference>
<dbReference type="CDD" id="cd00082">
    <property type="entry name" value="HisKA"/>
    <property type="match status" value="1"/>
</dbReference>
<evidence type="ECO:0000256" key="4">
    <source>
        <dbReference type="ARBA" id="ARBA00022777"/>
    </source>
</evidence>